<dbReference type="RefSeq" id="WP_184462516.1">
    <property type="nucleotide sequence ID" value="NZ_JACHHW010000005.1"/>
</dbReference>
<proteinExistence type="predicted"/>
<name>A0A840R532_9GAMM</name>
<keyword evidence="2" id="KW-1185">Reference proteome</keyword>
<evidence type="ECO:0000313" key="2">
    <source>
        <dbReference type="Proteomes" id="UP000536640"/>
    </source>
</evidence>
<sequence length="80" mass="9036">MEMLYCSHCEKELPFLDEVEFGIISPLLSVNTATPPSAADNGETALLQRIPIDIFESITGHRLLCRSEIHHHRLAVYSEE</sequence>
<gene>
    <name evidence="1" type="ORF">HNQ57_001952</name>
</gene>
<accession>A0A840R532</accession>
<dbReference type="AlphaFoldDB" id="A0A840R532"/>
<organism evidence="1 2">
    <name type="scientific">Zhongshania antarctica</name>
    <dbReference type="NCBI Taxonomy" id="641702"/>
    <lineage>
        <taxon>Bacteria</taxon>
        <taxon>Pseudomonadati</taxon>
        <taxon>Pseudomonadota</taxon>
        <taxon>Gammaproteobacteria</taxon>
        <taxon>Cellvibrionales</taxon>
        <taxon>Spongiibacteraceae</taxon>
        <taxon>Zhongshania</taxon>
    </lineage>
</organism>
<evidence type="ECO:0000313" key="1">
    <source>
        <dbReference type="EMBL" id="MBB5187674.1"/>
    </source>
</evidence>
<protein>
    <submittedName>
        <fullName evidence="1">Uncharacterized protein</fullName>
    </submittedName>
</protein>
<comment type="caution">
    <text evidence="1">The sequence shown here is derived from an EMBL/GenBank/DDBJ whole genome shotgun (WGS) entry which is preliminary data.</text>
</comment>
<dbReference type="Proteomes" id="UP000536640">
    <property type="component" value="Unassembled WGS sequence"/>
</dbReference>
<reference evidence="1 2" key="1">
    <citation type="submission" date="2020-08" db="EMBL/GenBank/DDBJ databases">
        <title>Genomic Encyclopedia of Type Strains, Phase IV (KMG-IV): sequencing the most valuable type-strain genomes for metagenomic binning, comparative biology and taxonomic classification.</title>
        <authorList>
            <person name="Goeker M."/>
        </authorList>
    </citation>
    <scope>NUCLEOTIDE SEQUENCE [LARGE SCALE GENOMIC DNA]</scope>
    <source>
        <strain evidence="1 2">DSM 25701</strain>
    </source>
</reference>
<dbReference type="EMBL" id="JACHHW010000005">
    <property type="protein sequence ID" value="MBB5187674.1"/>
    <property type="molecule type" value="Genomic_DNA"/>
</dbReference>